<protein>
    <recommendedName>
        <fullName evidence="3">DUF3352 domain-containing protein</fullName>
    </recommendedName>
</protein>
<keyword evidence="2" id="KW-1185">Reference proteome</keyword>
<sequence length="346" mass="36932">MAFAVIVTVVVVAQRIWREHNRSDLSRALDVVPSATKRLSFTDWREVRSALKIEAGDDPDTDLVDDLISRAYDADLSAVSSVDESASALQEHFGFSPATADWEAYAQADDGATMVLRMPDDFDFDKVRGNLDDLGFTKPKKEDGIWVGGIDLVAAIDPTITPELQFVSVLADQHLVVTSDTESYARTASRAAQGDAKSLGDLTSAREVVDPLEEPAAAMVWTRDFACSDLAMSQADDDARAQAEVLLANAGKLTPLSGMAMAFGADRSLAVSQLFADKAAAKENLRARAKLIVGEAPGRGGSFSDDLELKSSGTEGATVQLRLTPREKAGFVLSAVDSGPVLFATC</sequence>
<evidence type="ECO:0000313" key="2">
    <source>
        <dbReference type="Proteomes" id="UP000267128"/>
    </source>
</evidence>
<accession>A0A3N0CSV4</accession>
<dbReference type="OrthoDB" id="3772356at2"/>
<dbReference type="Proteomes" id="UP000267128">
    <property type="component" value="Unassembled WGS sequence"/>
</dbReference>
<dbReference type="RefSeq" id="WP_123225511.1">
    <property type="nucleotide sequence ID" value="NZ_RJSE01000001.1"/>
</dbReference>
<name>A0A3N0CSV4_9ACTN</name>
<comment type="caution">
    <text evidence="1">The sequence shown here is derived from an EMBL/GenBank/DDBJ whole genome shotgun (WGS) entry which is preliminary data.</text>
</comment>
<evidence type="ECO:0000313" key="1">
    <source>
        <dbReference type="EMBL" id="RNL66066.1"/>
    </source>
</evidence>
<organism evidence="1 2">
    <name type="scientific">Nocardioides marmoriginsengisoli</name>
    <dbReference type="NCBI Taxonomy" id="661483"/>
    <lineage>
        <taxon>Bacteria</taxon>
        <taxon>Bacillati</taxon>
        <taxon>Actinomycetota</taxon>
        <taxon>Actinomycetes</taxon>
        <taxon>Propionibacteriales</taxon>
        <taxon>Nocardioidaceae</taxon>
        <taxon>Nocardioides</taxon>
    </lineage>
</organism>
<proteinExistence type="predicted"/>
<gene>
    <name evidence="1" type="ORF">EFK50_00055</name>
</gene>
<dbReference type="AlphaFoldDB" id="A0A3N0CSV4"/>
<evidence type="ECO:0008006" key="3">
    <source>
        <dbReference type="Google" id="ProtNLM"/>
    </source>
</evidence>
<reference evidence="1 2" key="1">
    <citation type="submission" date="2018-11" db="EMBL/GenBank/DDBJ databases">
        <authorList>
            <person name="Li F."/>
        </authorList>
    </citation>
    <scope>NUCLEOTIDE SEQUENCE [LARGE SCALE GENOMIC DNA]</scope>
    <source>
        <strain evidence="1 2">Gsoil 097</strain>
    </source>
</reference>
<dbReference type="EMBL" id="RJSE01000001">
    <property type="protein sequence ID" value="RNL66066.1"/>
    <property type="molecule type" value="Genomic_DNA"/>
</dbReference>